<dbReference type="AlphaFoldDB" id="A0A371K3H7"/>
<proteinExistence type="predicted"/>
<reference evidence="1 2" key="1">
    <citation type="submission" date="2018-08" db="EMBL/GenBank/DDBJ databases">
        <title>Lysobacter sp. zong2l5, whole genome shotgun sequence.</title>
        <authorList>
            <person name="Zhang X."/>
            <person name="Feng G."/>
            <person name="Zhu H."/>
        </authorList>
    </citation>
    <scope>NUCLEOTIDE SEQUENCE [LARGE SCALE GENOMIC DNA]</scope>
    <source>
        <strain evidence="2">zong2l5</strain>
    </source>
</reference>
<accession>A0A371K3H7</accession>
<evidence type="ECO:0000313" key="2">
    <source>
        <dbReference type="Proteomes" id="UP000264492"/>
    </source>
</evidence>
<dbReference type="RefSeq" id="WP_115857875.1">
    <property type="nucleotide sequence ID" value="NZ_QTSU01000001.1"/>
</dbReference>
<comment type="caution">
    <text evidence="1">The sequence shown here is derived from an EMBL/GenBank/DDBJ whole genome shotgun (WGS) entry which is preliminary data.</text>
</comment>
<name>A0A371K3H7_9GAMM</name>
<organism evidence="1 2">
    <name type="scientific">Lysobacter silvisoli</name>
    <dbReference type="NCBI Taxonomy" id="2293254"/>
    <lineage>
        <taxon>Bacteria</taxon>
        <taxon>Pseudomonadati</taxon>
        <taxon>Pseudomonadota</taxon>
        <taxon>Gammaproteobacteria</taxon>
        <taxon>Lysobacterales</taxon>
        <taxon>Lysobacteraceae</taxon>
        <taxon>Lysobacter</taxon>
    </lineage>
</organism>
<dbReference type="EMBL" id="QTSU01000001">
    <property type="protein sequence ID" value="RDZ28434.1"/>
    <property type="molecule type" value="Genomic_DNA"/>
</dbReference>
<sequence>MPLNPAHHPLPAGIGPEPLSTIVWKLYGAGEHLAVLRICELGHALEFLALDPARQCETIPDCPACEARSSKFLAIDRFLDASQGWDCADLLALLASMRSDCDGLSDEALHCDDRTIFHHRDWRSIRAQAGRALTLIRWADLKGRADELGQDCRAALQYG</sequence>
<evidence type="ECO:0000313" key="1">
    <source>
        <dbReference type="EMBL" id="RDZ28434.1"/>
    </source>
</evidence>
<dbReference type="OrthoDB" id="6884242at2"/>
<protein>
    <submittedName>
        <fullName evidence="1">Uncharacterized protein</fullName>
    </submittedName>
</protein>
<gene>
    <name evidence="1" type="ORF">DX914_04685</name>
</gene>
<keyword evidence="2" id="KW-1185">Reference proteome</keyword>
<dbReference type="Proteomes" id="UP000264492">
    <property type="component" value="Unassembled WGS sequence"/>
</dbReference>